<evidence type="ECO:0000313" key="2">
    <source>
        <dbReference type="EMBL" id="CAI2383969.1"/>
    </source>
</evidence>
<dbReference type="Proteomes" id="UP001295684">
    <property type="component" value="Unassembled WGS sequence"/>
</dbReference>
<sequence>MSMRLTASIAMVLNSFKNIRLCNQGYYVVKIKLFIQTKEYKFYARITKSKGCRQFFSPTRRIGPELSCESSADDNIYEYTSDKFKICYQEDEVPINQIVTYNIDFDIPGRDLVEDIFDLNVPLMMKATLFVEPVQLNDSLDSLHPDGILQKVSTKIFRLGNTINGIFKYSPIQFEGIHSCLLASSFHSVITKAEFFPDICYAAKLNAQDGSACIKGSSSDKYCEEDLISFSPAEIEVEEIKSENPQELVRAFLFDEQLDSSTSIEKEEGRKAHDYLNNFFKSHTEYFNCILNDLSTRVLESLDPKEMAIDLKRISSIKDPTVCFYEELRSSSSIDRHIFDIAEEYSCDIDDQLESELPFKGIRKFPSIIPFHKMQNKLEPENRSQLQLIARQPSQTMHLLDDFEENPNRRTEDKLENKCKTMFLKDGATKNTKITLYSYISALLQDLSNNCSELEGLWNEYCALLESKPESVKKVLLKTYLEKLDELNEYKFIQALDNSINKIEEDDWFAQQCIQADQRRKQVEEYIKCDIPLGLVYQSNEYQSSHQPILFEQTFDRLTPFQPEVDDEVPTPGVREDSCTFENLSLRSNSNEFIKEESKGYEEETTKEAIHEDSLDSSYDSELENKEKHIIFMMHGYMSDPEDLDKILSAIRIKSPLTSIHCIESIEHEKNKGILEMGEIAAQE</sequence>
<feature type="region of interest" description="Disordered" evidence="1">
    <location>
        <begin position="598"/>
        <end position="620"/>
    </location>
</feature>
<accession>A0AAD1Y3N9</accession>
<dbReference type="AlphaFoldDB" id="A0AAD1Y3N9"/>
<gene>
    <name evidence="2" type="ORF">ECRASSUSDP1_LOCUS25488</name>
</gene>
<organism evidence="2 3">
    <name type="scientific">Euplotes crassus</name>
    <dbReference type="NCBI Taxonomy" id="5936"/>
    <lineage>
        <taxon>Eukaryota</taxon>
        <taxon>Sar</taxon>
        <taxon>Alveolata</taxon>
        <taxon>Ciliophora</taxon>
        <taxon>Intramacronucleata</taxon>
        <taxon>Spirotrichea</taxon>
        <taxon>Hypotrichia</taxon>
        <taxon>Euplotida</taxon>
        <taxon>Euplotidae</taxon>
        <taxon>Moneuplotes</taxon>
    </lineage>
</organism>
<evidence type="ECO:0008006" key="4">
    <source>
        <dbReference type="Google" id="ProtNLM"/>
    </source>
</evidence>
<feature type="compositionally biased region" description="Basic and acidic residues" evidence="1">
    <location>
        <begin position="598"/>
        <end position="614"/>
    </location>
</feature>
<comment type="caution">
    <text evidence="2">The sequence shown here is derived from an EMBL/GenBank/DDBJ whole genome shotgun (WGS) entry which is preliminary data.</text>
</comment>
<name>A0AAD1Y3N9_EUPCR</name>
<evidence type="ECO:0000313" key="3">
    <source>
        <dbReference type="Proteomes" id="UP001295684"/>
    </source>
</evidence>
<keyword evidence="3" id="KW-1185">Reference proteome</keyword>
<reference evidence="2" key="1">
    <citation type="submission" date="2023-07" db="EMBL/GenBank/DDBJ databases">
        <authorList>
            <consortium name="AG Swart"/>
            <person name="Singh M."/>
            <person name="Singh A."/>
            <person name="Seah K."/>
            <person name="Emmerich C."/>
        </authorList>
    </citation>
    <scope>NUCLEOTIDE SEQUENCE</scope>
    <source>
        <strain evidence="2">DP1</strain>
    </source>
</reference>
<dbReference type="EMBL" id="CAMPGE010026276">
    <property type="protein sequence ID" value="CAI2383969.1"/>
    <property type="molecule type" value="Genomic_DNA"/>
</dbReference>
<evidence type="ECO:0000256" key="1">
    <source>
        <dbReference type="SAM" id="MobiDB-lite"/>
    </source>
</evidence>
<proteinExistence type="predicted"/>
<protein>
    <recommendedName>
        <fullName evidence="4">DUF676 domain-containing protein</fullName>
    </recommendedName>
</protein>